<proteinExistence type="predicted"/>
<evidence type="ECO:0000313" key="3">
    <source>
        <dbReference type="Proteomes" id="UP000198420"/>
    </source>
</evidence>
<reference evidence="3" key="1">
    <citation type="submission" date="2017-06" db="EMBL/GenBank/DDBJ databases">
        <authorList>
            <person name="Varghese N."/>
            <person name="Submissions S."/>
        </authorList>
    </citation>
    <scope>NUCLEOTIDE SEQUENCE [LARGE SCALE GENOMIC DNA]</scope>
    <source>
        <strain evidence="3">DSM 44485</strain>
    </source>
</reference>
<evidence type="ECO:0000256" key="1">
    <source>
        <dbReference type="SAM" id="MobiDB-lite"/>
    </source>
</evidence>
<gene>
    <name evidence="2" type="ORF">SAMN06265355_12633</name>
</gene>
<dbReference type="AlphaFoldDB" id="A0A239GU36"/>
<keyword evidence="3" id="KW-1185">Reference proteome</keyword>
<evidence type="ECO:0000313" key="2">
    <source>
        <dbReference type="EMBL" id="SNS72736.1"/>
    </source>
</evidence>
<sequence>MKALARTSHVLYGTSSQRFHRGSLTAPSGETEVSPSPLGSLFGLREPGRADTASSTRNRASLLIAGLRDPLDGVVISPVARGRSLRAEALTSKVGVSWIRATSPVATQRRRPEPSVSRMLDQIA</sequence>
<dbReference type="EMBL" id="FZNP01000026">
    <property type="protein sequence ID" value="SNS72736.1"/>
    <property type="molecule type" value="Genomic_DNA"/>
</dbReference>
<feature type="region of interest" description="Disordered" evidence="1">
    <location>
        <begin position="20"/>
        <end position="55"/>
    </location>
</feature>
<name>A0A239GU36_9ACTN</name>
<feature type="compositionally biased region" description="Polar residues" evidence="1">
    <location>
        <begin position="25"/>
        <end position="34"/>
    </location>
</feature>
<organism evidence="2 3">
    <name type="scientific">Actinomadura mexicana</name>
    <dbReference type="NCBI Taxonomy" id="134959"/>
    <lineage>
        <taxon>Bacteria</taxon>
        <taxon>Bacillati</taxon>
        <taxon>Actinomycetota</taxon>
        <taxon>Actinomycetes</taxon>
        <taxon>Streptosporangiales</taxon>
        <taxon>Thermomonosporaceae</taxon>
        <taxon>Actinomadura</taxon>
    </lineage>
</organism>
<protein>
    <submittedName>
        <fullName evidence="2">Uncharacterized protein</fullName>
    </submittedName>
</protein>
<accession>A0A239GU36</accession>
<dbReference type="Proteomes" id="UP000198420">
    <property type="component" value="Unassembled WGS sequence"/>
</dbReference>